<name>A0ABP1CW84_9APHY</name>
<dbReference type="EMBL" id="OZ037954">
    <property type="protein sequence ID" value="CAL1698754.1"/>
    <property type="molecule type" value="Genomic_DNA"/>
</dbReference>
<sequence length="410" mass="44905">MSTRPPLHGIKVVEFGGLAPGPFAGLVLADWGADVIRIDRPISHPNDKVTEDVLARHKRSIAVDTKIPSGRAVVKRLVERADVLIDPFRPGVLERLGLGPEVFLGEKGTNKKLIYARLIGFPRTGQYSNLAGHDLNYLALSGVLSLLPGSPSRPTFPLNILADFAGGGLMCALGIMIALFERSNNGGLGQVVDNDMVSGTRYLSTFPLLGSFAHSLIPSPLFADRDATTSTRMQNTLDDGAPFYAVYTCADGKWMSVACIEPKFYKIFLEKFLDALPSEFVQQKGWCPKVEEQFVRTKWPAMKQFFEEGFKSFDRHYWAEVFNGSDSCAFPVLSPREAYLLASTDAAPKAHPNLSRTTPVPLSTNSSHTYLLRPGEHTDEILEEIGIGKEEKKNLAKDGALGIVQLGTKL</sequence>
<accession>A0ABP1CW84</accession>
<dbReference type="PANTHER" id="PTHR48228">
    <property type="entry name" value="SUCCINYL-COA--D-CITRAMALATE COA-TRANSFERASE"/>
    <property type="match status" value="1"/>
</dbReference>
<dbReference type="InterPro" id="IPR023606">
    <property type="entry name" value="CoA-Trfase_III_dom_1_sf"/>
</dbReference>
<dbReference type="SUPFAM" id="SSF89796">
    <property type="entry name" value="CoA-transferase family III (CaiB/BaiF)"/>
    <property type="match status" value="1"/>
</dbReference>
<dbReference type="Gene3D" id="3.40.50.10540">
    <property type="entry name" value="Crotonobetainyl-coa:carnitine coa-transferase, domain 1"/>
    <property type="match status" value="1"/>
</dbReference>
<proteinExistence type="inferred from homology"/>
<dbReference type="InterPro" id="IPR003673">
    <property type="entry name" value="CoA-Trfase_fam_III"/>
</dbReference>
<keyword evidence="3" id="KW-1185">Reference proteome</keyword>
<reference evidence="3" key="1">
    <citation type="submission" date="2024-04" db="EMBL/GenBank/DDBJ databases">
        <authorList>
            <person name="Shaw F."/>
            <person name="Minotto A."/>
        </authorList>
    </citation>
    <scope>NUCLEOTIDE SEQUENCE [LARGE SCALE GENOMIC DNA]</scope>
</reference>
<comment type="similarity">
    <text evidence="1">Belongs to the CoA-transferase III family.</text>
</comment>
<dbReference type="InterPro" id="IPR044855">
    <property type="entry name" value="CoA-Trfase_III_dom3_sf"/>
</dbReference>
<evidence type="ECO:0000313" key="2">
    <source>
        <dbReference type="EMBL" id="CAL1698754.1"/>
    </source>
</evidence>
<organism evidence="2 3">
    <name type="scientific">Somion occarium</name>
    <dbReference type="NCBI Taxonomy" id="3059160"/>
    <lineage>
        <taxon>Eukaryota</taxon>
        <taxon>Fungi</taxon>
        <taxon>Dikarya</taxon>
        <taxon>Basidiomycota</taxon>
        <taxon>Agaricomycotina</taxon>
        <taxon>Agaricomycetes</taxon>
        <taxon>Polyporales</taxon>
        <taxon>Cerrenaceae</taxon>
        <taxon>Somion</taxon>
    </lineage>
</organism>
<protein>
    <recommendedName>
        <fullName evidence="4">Alpha-methylacyl-CoA racemase</fullName>
    </recommendedName>
</protein>
<dbReference type="Proteomes" id="UP001497453">
    <property type="component" value="Chromosome 11"/>
</dbReference>
<dbReference type="Pfam" id="PF02515">
    <property type="entry name" value="CoA_transf_3"/>
    <property type="match status" value="1"/>
</dbReference>
<evidence type="ECO:0008006" key="4">
    <source>
        <dbReference type="Google" id="ProtNLM"/>
    </source>
</evidence>
<dbReference type="Gene3D" id="3.30.1540.10">
    <property type="entry name" value="formyl-coa transferase, domain 3"/>
    <property type="match status" value="1"/>
</dbReference>
<gene>
    <name evidence="2" type="ORF">GFSPODELE1_LOCUS2310</name>
</gene>
<dbReference type="PANTHER" id="PTHR48228:SF5">
    <property type="entry name" value="ALPHA-METHYLACYL-COA RACEMASE"/>
    <property type="match status" value="1"/>
</dbReference>
<evidence type="ECO:0000313" key="3">
    <source>
        <dbReference type="Proteomes" id="UP001497453"/>
    </source>
</evidence>
<dbReference type="InterPro" id="IPR050509">
    <property type="entry name" value="CoA-transferase_III"/>
</dbReference>
<evidence type="ECO:0000256" key="1">
    <source>
        <dbReference type="ARBA" id="ARBA00008383"/>
    </source>
</evidence>